<sequence>MTNANMQTLEKTKDGFSEDLFFQIRDRSFEAVRQIAAQIQVGMLEEDANQMAIDTLREMGTRQGWHKPYIRFGANTIKTFGADSELGIRLGENDIYFIDIGPVWEQYEGDAGETFVTGNNPEFQRCAQDVKQIFQQVSDKWKQEQLSGEALYQFAEITSQQMGWVLNLDLSGHRLGDFPHDVHYAGGLTTIPFCPSPKLWVLEIQIRHPELPFGAFYEDLLI</sequence>
<evidence type="ECO:0000313" key="2">
    <source>
        <dbReference type="EMBL" id="PSB55321.1"/>
    </source>
</evidence>
<keyword evidence="3" id="KW-1185">Reference proteome</keyword>
<organism evidence="2 3">
    <name type="scientific">Chamaesiphon polymorphus CCALA 037</name>
    <dbReference type="NCBI Taxonomy" id="2107692"/>
    <lineage>
        <taxon>Bacteria</taxon>
        <taxon>Bacillati</taxon>
        <taxon>Cyanobacteriota</taxon>
        <taxon>Cyanophyceae</taxon>
        <taxon>Gomontiellales</taxon>
        <taxon>Chamaesiphonaceae</taxon>
        <taxon>Chamaesiphon</taxon>
    </lineage>
</organism>
<protein>
    <submittedName>
        <fullName evidence="2">(Fe-S)-binding protein</fullName>
    </submittedName>
</protein>
<dbReference type="EMBL" id="PVWO01000195">
    <property type="protein sequence ID" value="PSB55321.1"/>
    <property type="molecule type" value="Genomic_DNA"/>
</dbReference>
<evidence type="ECO:0000259" key="1">
    <source>
        <dbReference type="Pfam" id="PF00557"/>
    </source>
</evidence>
<accession>A0A2T1GCZ7</accession>
<dbReference type="OrthoDB" id="570664at2"/>
<dbReference type="Gene3D" id="3.90.230.10">
    <property type="entry name" value="Creatinase/methionine aminopeptidase superfamily"/>
    <property type="match status" value="1"/>
</dbReference>
<evidence type="ECO:0000313" key="3">
    <source>
        <dbReference type="Proteomes" id="UP000238937"/>
    </source>
</evidence>
<dbReference type="Pfam" id="PF00557">
    <property type="entry name" value="Peptidase_M24"/>
    <property type="match status" value="1"/>
</dbReference>
<dbReference type="SUPFAM" id="SSF55920">
    <property type="entry name" value="Creatinase/aminopeptidase"/>
    <property type="match status" value="1"/>
</dbReference>
<proteinExistence type="predicted"/>
<dbReference type="AlphaFoldDB" id="A0A2T1GCZ7"/>
<dbReference type="InterPro" id="IPR036005">
    <property type="entry name" value="Creatinase/aminopeptidase-like"/>
</dbReference>
<name>A0A2T1GCZ7_9CYAN</name>
<dbReference type="InterPro" id="IPR000994">
    <property type="entry name" value="Pept_M24"/>
</dbReference>
<reference evidence="2 3" key="1">
    <citation type="submission" date="2018-03" db="EMBL/GenBank/DDBJ databases">
        <title>The ancient ancestry and fast evolution of plastids.</title>
        <authorList>
            <person name="Moore K.R."/>
            <person name="Magnabosco C."/>
            <person name="Momper L."/>
            <person name="Gold D.A."/>
            <person name="Bosak T."/>
            <person name="Fournier G.P."/>
        </authorList>
    </citation>
    <scope>NUCLEOTIDE SEQUENCE [LARGE SCALE GENOMIC DNA]</scope>
    <source>
        <strain evidence="2 3">CCALA 037</strain>
    </source>
</reference>
<feature type="domain" description="Peptidase M24" evidence="1">
    <location>
        <begin position="30"/>
        <end position="183"/>
    </location>
</feature>
<dbReference type="Proteomes" id="UP000238937">
    <property type="component" value="Unassembled WGS sequence"/>
</dbReference>
<comment type="caution">
    <text evidence="2">The sequence shown here is derived from an EMBL/GenBank/DDBJ whole genome shotgun (WGS) entry which is preliminary data.</text>
</comment>
<gene>
    <name evidence="2" type="ORF">C7B77_15420</name>
</gene>